<evidence type="ECO:0000256" key="2">
    <source>
        <dbReference type="SAM" id="SignalP"/>
    </source>
</evidence>
<dbReference type="Pfam" id="PF16153">
    <property type="entry name" value="DUF4861"/>
    <property type="match status" value="1"/>
</dbReference>
<organism evidence="3 4">
    <name type="scientific">Pseudoduganella rivuli</name>
    <dbReference type="NCBI Taxonomy" id="2666085"/>
    <lineage>
        <taxon>Bacteria</taxon>
        <taxon>Pseudomonadati</taxon>
        <taxon>Pseudomonadota</taxon>
        <taxon>Betaproteobacteria</taxon>
        <taxon>Burkholderiales</taxon>
        <taxon>Oxalobacteraceae</taxon>
        <taxon>Telluria group</taxon>
        <taxon>Pseudoduganella</taxon>
    </lineage>
</organism>
<accession>A0A7X2IHR3</accession>
<dbReference type="InterPro" id="IPR010905">
    <property type="entry name" value="Glyco_hydro_88"/>
</dbReference>
<keyword evidence="2" id="KW-0732">Signal</keyword>
<protein>
    <submittedName>
        <fullName evidence="3">DUF4861 domain-containing protein</fullName>
    </submittedName>
</protein>
<dbReference type="GO" id="GO:0005975">
    <property type="term" value="P:carbohydrate metabolic process"/>
    <property type="evidence" value="ECO:0007669"/>
    <property type="project" value="InterPro"/>
</dbReference>
<dbReference type="Pfam" id="PF07470">
    <property type="entry name" value="Glyco_hydro_88"/>
    <property type="match status" value="1"/>
</dbReference>
<evidence type="ECO:0000256" key="1">
    <source>
        <dbReference type="ARBA" id="ARBA00022801"/>
    </source>
</evidence>
<evidence type="ECO:0000313" key="4">
    <source>
        <dbReference type="Proteomes" id="UP000446768"/>
    </source>
</evidence>
<gene>
    <name evidence="3" type="ORF">GJ700_00750</name>
</gene>
<dbReference type="InterPro" id="IPR008928">
    <property type="entry name" value="6-hairpin_glycosidase_sf"/>
</dbReference>
<dbReference type="PANTHER" id="PTHR33886:SF8">
    <property type="entry name" value="UNSATURATED RHAMNOGALACTURONAN HYDROLASE (EUROFUNG)"/>
    <property type="match status" value="1"/>
</dbReference>
<dbReference type="InterPro" id="IPR032342">
    <property type="entry name" value="DUF4861"/>
</dbReference>
<dbReference type="Proteomes" id="UP000446768">
    <property type="component" value="Unassembled WGS sequence"/>
</dbReference>
<dbReference type="InterPro" id="IPR052043">
    <property type="entry name" value="PolySaccharide_Degr_Enz"/>
</dbReference>
<comment type="caution">
    <text evidence="3">The sequence shown here is derived from an EMBL/GenBank/DDBJ whole genome shotgun (WGS) entry which is preliminary data.</text>
</comment>
<dbReference type="PANTHER" id="PTHR33886">
    <property type="entry name" value="UNSATURATED RHAMNOGALACTURONAN HYDROLASE (EUROFUNG)"/>
    <property type="match status" value="1"/>
</dbReference>
<dbReference type="SUPFAM" id="SSF48208">
    <property type="entry name" value="Six-hairpin glycosidases"/>
    <property type="match status" value="1"/>
</dbReference>
<evidence type="ECO:0000313" key="3">
    <source>
        <dbReference type="EMBL" id="MRV70249.1"/>
    </source>
</evidence>
<reference evidence="3 4" key="1">
    <citation type="submission" date="2019-11" db="EMBL/GenBank/DDBJ databases">
        <title>Novel species isolated from a subtropical stream in China.</title>
        <authorList>
            <person name="Lu H."/>
        </authorList>
    </citation>
    <scope>NUCLEOTIDE SEQUENCE [LARGE SCALE GENOMIC DNA]</scope>
    <source>
        <strain evidence="3 4">FT92W</strain>
    </source>
</reference>
<dbReference type="AlphaFoldDB" id="A0A7X2IHR3"/>
<dbReference type="Gene3D" id="1.50.10.10">
    <property type="match status" value="1"/>
</dbReference>
<sequence length="762" mass="83377">MSVVSLPHFQLQGSAMTSIHFPKQPLIAAAVCAAMLAGAMPGAALAATLADPVSASAAARALTPAATLNLMQRVADWQLAHPSTHPEDDWTQAVGDAGFMALAGVSGERRYRDAMAAMGERNQWKLGPSMYHADDYVVGQTYAELYLLTREPKMIAPMRAQFDYMLDHPREGGLNFSIPGVQHRWSWCDALFMGPPAWARLYAATGDERYLNLAVEHWWRTSDYLYDKEEHLYYRDSRYFGQREANGKKVFWGRGNGWVMGGLVRMLQYLPAHHPSRERFVRQFTEMAGKLLTLQQADGTWRASLLDPASYPLLETSGTGLYTYALAFGVNQGLLDRATYGPAVRKAWDALVVNVNADGKLTHVQPIGQDPKSFDPQSTEVYGVGAFLMAGSELYRMQLLDAAQPQVVQVTNGSALHRADESVEADAGGDVAVMDAATSRIVPSQGLGKRVLFQATLAPGETRRYLVLPRGALPAVPPVDAKAHARFVPERLDDFAWESDRTAHRVYGPAIATDPKEMLTSSGVDVWSKRTRKLVLDNWYGSGDYHTDKGDGLDFYKVGKARGCGGLGVFDGKQLYTSANFTRYKVLADGPLRAVFELTYDGWDAAGRKVNELRRVSIDAGSNFSRVESRFGNPVGHGAIGTLDIGVGIVQREGEGRYRQGAGWMSYWEPPHGGDGHAACAVVLPDARFVNNGGHYLALGAAAQNQPFVYYMGAGWSKSPDFPTAEAWERHVQDFAARVASPVKVTVQGAGQFVVFPAKTVK</sequence>
<proteinExistence type="predicted"/>
<dbReference type="InterPro" id="IPR012341">
    <property type="entry name" value="6hp_glycosidase-like_sf"/>
</dbReference>
<dbReference type="EMBL" id="WKJJ01000001">
    <property type="protein sequence ID" value="MRV70249.1"/>
    <property type="molecule type" value="Genomic_DNA"/>
</dbReference>
<name>A0A7X2IHR3_9BURK</name>
<feature type="chain" id="PRO_5030837810" evidence="2">
    <location>
        <begin position="47"/>
        <end position="762"/>
    </location>
</feature>
<keyword evidence="4" id="KW-1185">Reference proteome</keyword>
<dbReference type="GO" id="GO:0016787">
    <property type="term" value="F:hydrolase activity"/>
    <property type="evidence" value="ECO:0007669"/>
    <property type="project" value="UniProtKB-KW"/>
</dbReference>
<keyword evidence="1" id="KW-0378">Hydrolase</keyword>
<feature type="signal peptide" evidence="2">
    <location>
        <begin position="1"/>
        <end position="46"/>
    </location>
</feature>